<dbReference type="InterPro" id="IPR047817">
    <property type="entry name" value="ABC2_TM_bact-type"/>
</dbReference>
<dbReference type="OrthoDB" id="9778589at2"/>
<dbReference type="GO" id="GO:0016020">
    <property type="term" value="C:membrane"/>
    <property type="evidence" value="ECO:0007669"/>
    <property type="project" value="UniProtKB-SubCell"/>
</dbReference>
<evidence type="ECO:0000313" key="8">
    <source>
        <dbReference type="Proteomes" id="UP000292003"/>
    </source>
</evidence>
<evidence type="ECO:0000256" key="3">
    <source>
        <dbReference type="ARBA" id="ARBA00022989"/>
    </source>
</evidence>
<dbReference type="Proteomes" id="UP000292003">
    <property type="component" value="Unassembled WGS sequence"/>
</dbReference>
<sequence>MTTIQAPETPGRTGQAGTPFQALAKAMFKGFVRDKATLFFTFLFPLMFLVIFGLIFGDRGSSKMEVGVVGEGPVIVALEQSGAVELKRIGDLADAERQVRDGDLPAVVAQSGDTVTLRFAASDQARAGTVLGLVGGVVGQQNLAATGQVPRYTLNAQQVEDESLKPIQFMAPGILSWAMSIAAVFGAALTFVNWRKKQVLRRLRLAPVRPLTVLGSRVVVSLGVSVVQFAVFLGIASLPLFGLQLSGQWWLALPLLLLGTLAFFAIGMLVGAFSKTEEAASGAANLVVLPMAFLSGSFIPIGETPAWVQAISKVLPLRHLNDGMVDVMVRGKGIEALALPAVILVGFTVVIGLIAAKVFRWEE</sequence>
<dbReference type="PANTHER" id="PTHR43027">
    <property type="entry name" value="DOXORUBICIN RESISTANCE ABC TRANSPORTER PERMEASE PROTEIN DRRC-RELATED"/>
    <property type="match status" value="1"/>
</dbReference>
<feature type="transmembrane region" description="Helical" evidence="5">
    <location>
        <begin position="214"/>
        <end position="237"/>
    </location>
</feature>
<dbReference type="AlphaFoldDB" id="A0A4Q7J0W2"/>
<feature type="transmembrane region" description="Helical" evidence="5">
    <location>
        <begin position="174"/>
        <end position="194"/>
    </location>
</feature>
<dbReference type="GO" id="GO:0140359">
    <property type="term" value="F:ABC-type transporter activity"/>
    <property type="evidence" value="ECO:0007669"/>
    <property type="project" value="InterPro"/>
</dbReference>
<dbReference type="InterPro" id="IPR013525">
    <property type="entry name" value="ABC2_TM"/>
</dbReference>
<accession>A0A4Q7J0W2</accession>
<organism evidence="7 8">
    <name type="scientific">Amycolatopsis suaedae</name>
    <dbReference type="NCBI Taxonomy" id="2510978"/>
    <lineage>
        <taxon>Bacteria</taxon>
        <taxon>Bacillati</taxon>
        <taxon>Actinomycetota</taxon>
        <taxon>Actinomycetes</taxon>
        <taxon>Pseudonocardiales</taxon>
        <taxon>Pseudonocardiaceae</taxon>
        <taxon>Amycolatopsis</taxon>
    </lineage>
</organism>
<feature type="transmembrane region" description="Helical" evidence="5">
    <location>
        <begin position="282"/>
        <end position="301"/>
    </location>
</feature>
<comment type="subcellular location">
    <subcellularLocation>
        <location evidence="1">Membrane</location>
        <topology evidence="1">Multi-pass membrane protein</topology>
    </subcellularLocation>
</comment>
<evidence type="ECO:0000259" key="6">
    <source>
        <dbReference type="PROSITE" id="PS51012"/>
    </source>
</evidence>
<proteinExistence type="predicted"/>
<dbReference type="PROSITE" id="PS51012">
    <property type="entry name" value="ABC_TM2"/>
    <property type="match status" value="1"/>
</dbReference>
<keyword evidence="2 5" id="KW-0812">Transmembrane</keyword>
<feature type="transmembrane region" description="Helical" evidence="5">
    <location>
        <begin position="36"/>
        <end position="56"/>
    </location>
</feature>
<feature type="domain" description="ABC transmembrane type-2" evidence="6">
    <location>
        <begin position="131"/>
        <end position="362"/>
    </location>
</feature>
<dbReference type="PANTHER" id="PTHR43027:SF2">
    <property type="entry name" value="TRANSPORT PERMEASE PROTEIN"/>
    <property type="match status" value="1"/>
</dbReference>
<dbReference type="RefSeq" id="WP_130479672.1">
    <property type="nucleotide sequence ID" value="NZ_SFCC01000023.1"/>
</dbReference>
<comment type="caution">
    <text evidence="7">The sequence shown here is derived from an EMBL/GenBank/DDBJ whole genome shotgun (WGS) entry which is preliminary data.</text>
</comment>
<keyword evidence="8" id="KW-1185">Reference proteome</keyword>
<evidence type="ECO:0000256" key="2">
    <source>
        <dbReference type="ARBA" id="ARBA00022692"/>
    </source>
</evidence>
<keyword evidence="3 5" id="KW-1133">Transmembrane helix</keyword>
<evidence type="ECO:0000256" key="1">
    <source>
        <dbReference type="ARBA" id="ARBA00004141"/>
    </source>
</evidence>
<keyword evidence="4 5" id="KW-0472">Membrane</keyword>
<dbReference type="InterPro" id="IPR052902">
    <property type="entry name" value="ABC-2_transporter"/>
</dbReference>
<name>A0A4Q7J0W2_9PSEU</name>
<feature type="transmembrane region" description="Helical" evidence="5">
    <location>
        <begin position="337"/>
        <end position="359"/>
    </location>
</feature>
<protein>
    <submittedName>
        <fullName evidence="7">ABC transporter permease</fullName>
    </submittedName>
</protein>
<dbReference type="Pfam" id="PF12698">
    <property type="entry name" value="ABC2_membrane_3"/>
    <property type="match status" value="1"/>
</dbReference>
<reference evidence="7 8" key="1">
    <citation type="submission" date="2019-02" db="EMBL/GenBank/DDBJ databases">
        <title>Draft genome sequence of Amycolatopsis sp. 8-3EHSu isolated from roots of Suaeda maritima.</title>
        <authorList>
            <person name="Duangmal K."/>
            <person name="Chantavorakit T."/>
        </authorList>
    </citation>
    <scope>NUCLEOTIDE SEQUENCE [LARGE SCALE GENOMIC DNA]</scope>
    <source>
        <strain evidence="7 8">8-3EHSu</strain>
    </source>
</reference>
<feature type="transmembrane region" description="Helical" evidence="5">
    <location>
        <begin position="249"/>
        <end position="270"/>
    </location>
</feature>
<dbReference type="EMBL" id="SFCC01000023">
    <property type="protein sequence ID" value="RZQ59574.1"/>
    <property type="molecule type" value="Genomic_DNA"/>
</dbReference>
<evidence type="ECO:0000256" key="5">
    <source>
        <dbReference type="SAM" id="Phobius"/>
    </source>
</evidence>
<evidence type="ECO:0000313" key="7">
    <source>
        <dbReference type="EMBL" id="RZQ59574.1"/>
    </source>
</evidence>
<evidence type="ECO:0000256" key="4">
    <source>
        <dbReference type="ARBA" id="ARBA00023136"/>
    </source>
</evidence>
<gene>
    <name evidence="7" type="ORF">EWH70_33870</name>
</gene>